<gene>
    <name evidence="1" type="ORF">EYC84_011877</name>
</gene>
<proteinExistence type="predicted"/>
<evidence type="ECO:0000313" key="2">
    <source>
        <dbReference type="Proteomes" id="UP000322873"/>
    </source>
</evidence>
<dbReference type="EMBL" id="VICG01000016">
    <property type="protein sequence ID" value="KAA8563862.1"/>
    <property type="molecule type" value="Genomic_DNA"/>
</dbReference>
<protein>
    <submittedName>
        <fullName evidence="1">Uncharacterized protein</fullName>
    </submittedName>
</protein>
<sequence>MYADCLDGAKDSKLQLHLVIPMGEQCPKLVPPCEHPDRSFWNEYRPVTYQGPTIGHLHTYSTVVSLPTHVASIYRNIGAISCTSACGDHPNFDS</sequence>
<comment type="caution">
    <text evidence="1">The sequence shown here is derived from an EMBL/GenBank/DDBJ whole genome shotgun (WGS) entry which is preliminary data.</text>
</comment>
<organism evidence="1 2">
    <name type="scientific">Monilinia fructicola</name>
    <name type="common">Brown rot fungus</name>
    <name type="synonym">Ciboria fructicola</name>
    <dbReference type="NCBI Taxonomy" id="38448"/>
    <lineage>
        <taxon>Eukaryota</taxon>
        <taxon>Fungi</taxon>
        <taxon>Dikarya</taxon>
        <taxon>Ascomycota</taxon>
        <taxon>Pezizomycotina</taxon>
        <taxon>Leotiomycetes</taxon>
        <taxon>Helotiales</taxon>
        <taxon>Sclerotiniaceae</taxon>
        <taxon>Monilinia</taxon>
    </lineage>
</organism>
<reference evidence="1 2" key="1">
    <citation type="submission" date="2019-06" db="EMBL/GenBank/DDBJ databases">
        <title>Genome Sequence of the Brown Rot Fungal Pathogen Monilinia fructicola.</title>
        <authorList>
            <person name="De Miccolis Angelini R.M."/>
            <person name="Landi L."/>
            <person name="Abate D."/>
            <person name="Pollastro S."/>
            <person name="Romanazzi G."/>
            <person name="Faretra F."/>
        </authorList>
    </citation>
    <scope>NUCLEOTIDE SEQUENCE [LARGE SCALE GENOMIC DNA]</scope>
    <source>
        <strain evidence="1 2">Mfrc123</strain>
    </source>
</reference>
<name>A0A5M9J7Q7_MONFR</name>
<evidence type="ECO:0000313" key="1">
    <source>
        <dbReference type="EMBL" id="KAA8563862.1"/>
    </source>
</evidence>
<dbReference type="AlphaFoldDB" id="A0A5M9J7Q7"/>
<accession>A0A5M9J7Q7</accession>
<dbReference type="Proteomes" id="UP000322873">
    <property type="component" value="Unassembled WGS sequence"/>
</dbReference>
<keyword evidence="2" id="KW-1185">Reference proteome</keyword>